<evidence type="ECO:0000313" key="8">
    <source>
        <dbReference type="EMBL" id="KAF4508509.1"/>
    </source>
</evidence>
<keyword evidence="9" id="KW-1185">Reference proteome</keyword>
<organism evidence="8 9">
    <name type="scientific">Ophiocordyceps sinensis</name>
    <dbReference type="NCBI Taxonomy" id="72228"/>
    <lineage>
        <taxon>Eukaryota</taxon>
        <taxon>Fungi</taxon>
        <taxon>Dikarya</taxon>
        <taxon>Ascomycota</taxon>
        <taxon>Pezizomycotina</taxon>
        <taxon>Sordariomycetes</taxon>
        <taxon>Hypocreomycetidae</taxon>
        <taxon>Hypocreales</taxon>
        <taxon>Ophiocordycipitaceae</taxon>
        <taxon>Ophiocordyceps</taxon>
    </lineage>
</organism>
<gene>
    <name evidence="8" type="ORF">G6O67_004875</name>
</gene>
<keyword evidence="4" id="KW-0496">Mitochondrion</keyword>
<dbReference type="PANTHER" id="PTHR13477:SF0">
    <property type="entry name" value="LARGE RIBOSOMAL SUBUNIT PROTEIN ML49"/>
    <property type="match status" value="1"/>
</dbReference>
<comment type="subcellular location">
    <subcellularLocation>
        <location evidence="1">Mitochondrion</location>
    </subcellularLocation>
</comment>
<dbReference type="AlphaFoldDB" id="A0A8H4PQC1"/>
<dbReference type="Pfam" id="PF05046">
    <property type="entry name" value="Img2"/>
    <property type="match status" value="1"/>
</dbReference>
<reference evidence="8 9" key="1">
    <citation type="journal article" date="2020" name="Genome Biol. Evol.">
        <title>A new high-quality draft genome assembly of the Chinese cordyceps Ophiocordyceps sinensis.</title>
        <authorList>
            <person name="Shu R."/>
            <person name="Zhang J."/>
            <person name="Meng Q."/>
            <person name="Zhang H."/>
            <person name="Zhou G."/>
            <person name="Li M."/>
            <person name="Wu P."/>
            <person name="Zhao Y."/>
            <person name="Chen C."/>
            <person name="Qin Q."/>
        </authorList>
    </citation>
    <scope>NUCLEOTIDE SEQUENCE [LARGE SCALE GENOMIC DNA]</scope>
    <source>
        <strain evidence="8 9">IOZ07</strain>
    </source>
</reference>
<proteinExistence type="inferred from homology"/>
<dbReference type="InterPro" id="IPR007740">
    <property type="entry name" value="Ribosomal_mL49"/>
</dbReference>
<keyword evidence="5" id="KW-0687">Ribonucleoprotein</keyword>
<evidence type="ECO:0000256" key="4">
    <source>
        <dbReference type="ARBA" id="ARBA00023128"/>
    </source>
</evidence>
<dbReference type="PANTHER" id="PTHR13477">
    <property type="entry name" value="MITOCHONDRIAL 39S RIBOSOMAL PROTEIN L49"/>
    <property type="match status" value="1"/>
</dbReference>
<dbReference type="OrthoDB" id="4921254at2759"/>
<evidence type="ECO:0000256" key="6">
    <source>
        <dbReference type="ARBA" id="ARBA00035191"/>
    </source>
</evidence>
<evidence type="ECO:0000256" key="3">
    <source>
        <dbReference type="ARBA" id="ARBA00022980"/>
    </source>
</evidence>
<name>A0A8H4PQC1_9HYPO</name>
<feature type="region of interest" description="Disordered" evidence="7">
    <location>
        <begin position="43"/>
        <end position="68"/>
    </location>
</feature>
<comment type="similarity">
    <text evidence="2">Belongs to the mitochondrion-specific ribosomal protein mL49 family.</text>
</comment>
<dbReference type="GO" id="GO:0006412">
    <property type="term" value="P:translation"/>
    <property type="evidence" value="ECO:0007669"/>
    <property type="project" value="InterPro"/>
</dbReference>
<evidence type="ECO:0000256" key="1">
    <source>
        <dbReference type="ARBA" id="ARBA00004173"/>
    </source>
</evidence>
<dbReference type="GO" id="GO:0003735">
    <property type="term" value="F:structural constituent of ribosome"/>
    <property type="evidence" value="ECO:0007669"/>
    <property type="project" value="InterPro"/>
</dbReference>
<evidence type="ECO:0000313" key="9">
    <source>
        <dbReference type="Proteomes" id="UP000557566"/>
    </source>
</evidence>
<evidence type="ECO:0000256" key="5">
    <source>
        <dbReference type="ARBA" id="ARBA00023274"/>
    </source>
</evidence>
<evidence type="ECO:0000256" key="2">
    <source>
        <dbReference type="ARBA" id="ARBA00005677"/>
    </source>
</evidence>
<dbReference type="Gene3D" id="3.30.780.10">
    <property type="entry name" value="SUI1-like domain"/>
    <property type="match status" value="1"/>
</dbReference>
<dbReference type="Proteomes" id="UP000557566">
    <property type="component" value="Unassembled WGS sequence"/>
</dbReference>
<evidence type="ECO:0000256" key="7">
    <source>
        <dbReference type="SAM" id="MobiDB-lite"/>
    </source>
</evidence>
<dbReference type="GO" id="GO:0005762">
    <property type="term" value="C:mitochondrial large ribosomal subunit"/>
    <property type="evidence" value="ECO:0007669"/>
    <property type="project" value="TreeGrafter"/>
</dbReference>
<comment type="caution">
    <text evidence="8">The sequence shown here is derived from an EMBL/GenBank/DDBJ whole genome shotgun (WGS) entry which is preliminary data.</text>
</comment>
<accession>A0A8H4PQC1</accession>
<keyword evidence="3" id="KW-0689">Ribosomal protein</keyword>
<protein>
    <recommendedName>
        <fullName evidence="6">Large ribosomal subunit protein mL49</fullName>
    </recommendedName>
</protein>
<sequence length="156" mass="17707">MSRLIARALLQGRAARCPFTAVTPFFPRARLLPQLHVSLFSTEPSQPVTPEEFHPKKRTPTPLPTKSEDELAQMPYQVGRSPSSQLPVYRQVKSGGTQKRTYIKRVEGDRQKLVQELVDNLNLDAQDVKINPTTNHIEIKGDFLDPARKYLLDQGF</sequence>
<dbReference type="EMBL" id="JAAVMX010000005">
    <property type="protein sequence ID" value="KAF4508509.1"/>
    <property type="molecule type" value="Genomic_DNA"/>
</dbReference>